<dbReference type="SUPFAM" id="SSF52096">
    <property type="entry name" value="ClpP/crotonase"/>
    <property type="match status" value="1"/>
</dbReference>
<dbReference type="PANTHER" id="PTHR11941:SF54">
    <property type="entry name" value="ENOYL-COA HYDRATASE, MITOCHONDRIAL"/>
    <property type="match status" value="1"/>
</dbReference>
<dbReference type="PANTHER" id="PTHR11941">
    <property type="entry name" value="ENOYL-COA HYDRATASE-RELATED"/>
    <property type="match status" value="1"/>
</dbReference>
<dbReference type="Pfam" id="PF00378">
    <property type="entry name" value="ECH_1"/>
    <property type="match status" value="1"/>
</dbReference>
<evidence type="ECO:0000313" key="2">
    <source>
        <dbReference type="Proteomes" id="UP000597507"/>
    </source>
</evidence>
<dbReference type="InterPro" id="IPR001753">
    <property type="entry name" value="Enoyl-CoA_hydra/iso"/>
</dbReference>
<protein>
    <submittedName>
        <fullName evidence="1">Crotonase</fullName>
    </submittedName>
</protein>
<dbReference type="GO" id="GO:0003824">
    <property type="term" value="F:catalytic activity"/>
    <property type="evidence" value="ECO:0007669"/>
    <property type="project" value="UniProtKB-ARBA"/>
</dbReference>
<organism evidence="1 2">
    <name type="scientific">Caldovatus sediminis</name>
    <dbReference type="NCBI Taxonomy" id="2041189"/>
    <lineage>
        <taxon>Bacteria</taxon>
        <taxon>Pseudomonadati</taxon>
        <taxon>Pseudomonadota</taxon>
        <taxon>Alphaproteobacteria</taxon>
        <taxon>Acetobacterales</taxon>
        <taxon>Roseomonadaceae</taxon>
        <taxon>Caldovatus</taxon>
    </lineage>
</organism>
<dbReference type="GO" id="GO:0006635">
    <property type="term" value="P:fatty acid beta-oxidation"/>
    <property type="evidence" value="ECO:0007669"/>
    <property type="project" value="TreeGrafter"/>
</dbReference>
<dbReference type="InterPro" id="IPR029045">
    <property type="entry name" value="ClpP/crotonase-like_dom_sf"/>
</dbReference>
<dbReference type="AlphaFoldDB" id="A0A8J2ZFW1"/>
<dbReference type="EMBL" id="BMKS01000026">
    <property type="protein sequence ID" value="GGG51968.1"/>
    <property type="molecule type" value="Genomic_DNA"/>
</dbReference>
<proteinExistence type="predicted"/>
<accession>A0A8J2ZFW1</accession>
<dbReference type="CDD" id="cd06558">
    <property type="entry name" value="crotonase-like"/>
    <property type="match status" value="1"/>
</dbReference>
<keyword evidence="2" id="KW-1185">Reference proteome</keyword>
<dbReference type="Proteomes" id="UP000597507">
    <property type="component" value="Unassembled WGS sequence"/>
</dbReference>
<comment type="caution">
    <text evidence="1">The sequence shown here is derived from an EMBL/GenBank/DDBJ whole genome shotgun (WGS) entry which is preliminary data.</text>
</comment>
<reference evidence="1 2" key="1">
    <citation type="journal article" date="2014" name="Int. J. Syst. Evol. Microbiol.">
        <title>Complete genome sequence of Corynebacterium casei LMG S-19264T (=DSM 44701T), isolated from a smear-ripened cheese.</title>
        <authorList>
            <consortium name="US DOE Joint Genome Institute (JGI-PGF)"/>
            <person name="Walter F."/>
            <person name="Albersmeier A."/>
            <person name="Kalinowski J."/>
            <person name="Ruckert C."/>
        </authorList>
    </citation>
    <scope>NUCLEOTIDE SEQUENCE [LARGE SCALE GENOMIC DNA]</scope>
    <source>
        <strain evidence="1 2">CGMCC 1.16330</strain>
    </source>
</reference>
<dbReference type="RefSeq" id="WP_188904233.1">
    <property type="nucleotide sequence ID" value="NZ_BMKS01000026.1"/>
</dbReference>
<gene>
    <name evidence="1" type="primary">fadB</name>
    <name evidence="1" type="ORF">GCM10010964_43920</name>
</gene>
<evidence type="ECO:0000313" key="1">
    <source>
        <dbReference type="EMBL" id="GGG51968.1"/>
    </source>
</evidence>
<name>A0A8J2ZFW1_9PROT</name>
<sequence>MDHTAPIGTGPLVVTRHDGWAELRMDREARRNAMDRASRRALLDAFAALRGEARAIVLTGTGGSFCAGMDLKEREQDLAQGIRTAGEEWIAVNIAIREHPAIFIAAVNGLALGGGATLINVCDLAIASTAASIGCPEMGFATYPGMAGPAIQLAGLTRKRAAWLVLTTNRIDGATAERWGMVNECVEPDRLLPRARELAAQIARFDAVALAESKKALDRIPAFITDWQEAMDHGQMVNLAIRSRTAAQAEGSARFAAGLRNPGQGV</sequence>
<dbReference type="Gene3D" id="3.90.226.10">
    <property type="entry name" value="2-enoyl-CoA Hydratase, Chain A, domain 1"/>
    <property type="match status" value="1"/>
</dbReference>